<dbReference type="PANTHER" id="PTHR31118">
    <property type="entry name" value="CYCLASE-LIKE PROTEIN 2"/>
    <property type="match status" value="1"/>
</dbReference>
<comment type="similarity">
    <text evidence="2">Belongs to the Cyclase 1 superfamily.</text>
</comment>
<evidence type="ECO:0000313" key="5">
    <source>
        <dbReference type="EMBL" id="CAD8669933.1"/>
    </source>
</evidence>
<evidence type="ECO:0000256" key="4">
    <source>
        <dbReference type="SAM" id="SignalP"/>
    </source>
</evidence>
<dbReference type="GO" id="GO:0019441">
    <property type="term" value="P:L-tryptophan catabolic process to kynurenine"/>
    <property type="evidence" value="ECO:0007669"/>
    <property type="project" value="InterPro"/>
</dbReference>
<evidence type="ECO:0000256" key="1">
    <source>
        <dbReference type="ARBA" id="ARBA00004498"/>
    </source>
</evidence>
<dbReference type="Pfam" id="PF04199">
    <property type="entry name" value="Cyclase"/>
    <property type="match status" value="1"/>
</dbReference>
<feature type="chain" id="PRO_5030725434" description="Cyclase" evidence="4">
    <location>
        <begin position="20"/>
        <end position="300"/>
    </location>
</feature>
<dbReference type="SUPFAM" id="SSF102198">
    <property type="entry name" value="Putative cyclase"/>
    <property type="match status" value="1"/>
</dbReference>
<dbReference type="Gene3D" id="3.50.30.50">
    <property type="entry name" value="Putative cyclase"/>
    <property type="match status" value="1"/>
</dbReference>
<proteinExistence type="inferred from homology"/>
<dbReference type="PANTHER" id="PTHR31118:SF12">
    <property type="entry name" value="CYCLASE-LIKE PROTEIN 2"/>
    <property type="match status" value="1"/>
</dbReference>
<reference evidence="5" key="1">
    <citation type="submission" date="2021-01" db="EMBL/GenBank/DDBJ databases">
        <authorList>
            <person name="Corre E."/>
            <person name="Pelletier E."/>
            <person name="Niang G."/>
            <person name="Scheremetjew M."/>
            <person name="Finn R."/>
            <person name="Kale V."/>
            <person name="Holt S."/>
            <person name="Cochrane G."/>
            <person name="Meng A."/>
            <person name="Brown T."/>
            <person name="Cohen L."/>
        </authorList>
    </citation>
    <scope>NUCLEOTIDE SEQUENCE</scope>
    <source>
        <strain evidence="5">SAG 11-49</strain>
    </source>
</reference>
<feature type="signal peptide" evidence="4">
    <location>
        <begin position="1"/>
        <end position="19"/>
    </location>
</feature>
<keyword evidence="3" id="KW-0964">Secreted</keyword>
<dbReference type="InterPro" id="IPR037175">
    <property type="entry name" value="KFase_sf"/>
</dbReference>
<dbReference type="InterPro" id="IPR007325">
    <property type="entry name" value="KFase/CYL"/>
</dbReference>
<dbReference type="GO" id="GO:0004061">
    <property type="term" value="F:arylformamidase activity"/>
    <property type="evidence" value="ECO:0007669"/>
    <property type="project" value="InterPro"/>
</dbReference>
<comment type="subcellular location">
    <subcellularLocation>
        <location evidence="1">Secreted</location>
        <location evidence="1">Extracellular space</location>
        <location evidence="1">Extracellular matrix</location>
    </subcellularLocation>
</comment>
<organism evidence="5">
    <name type="scientific">Chlamydomonas leiostraca</name>
    <dbReference type="NCBI Taxonomy" id="1034604"/>
    <lineage>
        <taxon>Eukaryota</taxon>
        <taxon>Viridiplantae</taxon>
        <taxon>Chlorophyta</taxon>
        <taxon>core chlorophytes</taxon>
        <taxon>Chlorophyceae</taxon>
        <taxon>CS clade</taxon>
        <taxon>Chlamydomonadales</taxon>
        <taxon>Chlamydomonadaceae</taxon>
        <taxon>Chlamydomonas</taxon>
    </lineage>
</organism>
<accession>A0A7S0WK21</accession>
<gene>
    <name evidence="5" type="ORF">CLEI1391_LOCUS3861</name>
</gene>
<name>A0A7S0WK21_9CHLO</name>
<sequence length="300" mass="32806">MLGTAIFVLALACVEVGLAGECAARRAAETWQEEEDQGPQYIDITIPLAPGVPLWDHREGLNCMFRHLAEDMRKGHNSFSSWLSLGAHTATHIDSPAHFLADQYEAGNTVDKIPLRHLMGRALVVGVPFGRNITADVLASLDIPDDCERLLFKTDNTARNLMRTKAFHSDYTALTPDGAQWLVDHTAVTLVGIDYLSIATYDQNKEGHLVLFTKQPEAVTVVEGLDMTYLRPGRWYDLTCLPLRITGADGAPARCVAVGPDAQYEQWRREQAAAEGAAAGDQAELEDVAEALAAEHGDEL</sequence>
<protein>
    <recommendedName>
        <fullName evidence="6">Cyclase</fullName>
    </recommendedName>
</protein>
<evidence type="ECO:0000256" key="2">
    <source>
        <dbReference type="ARBA" id="ARBA00007865"/>
    </source>
</evidence>
<dbReference type="EMBL" id="HBFB01006888">
    <property type="protein sequence ID" value="CAD8669933.1"/>
    <property type="molecule type" value="Transcribed_RNA"/>
</dbReference>
<evidence type="ECO:0008006" key="6">
    <source>
        <dbReference type="Google" id="ProtNLM"/>
    </source>
</evidence>
<keyword evidence="4" id="KW-0732">Signal</keyword>
<dbReference type="AlphaFoldDB" id="A0A7S0WK21"/>
<evidence type="ECO:0000256" key="3">
    <source>
        <dbReference type="ARBA" id="ARBA00022530"/>
    </source>
</evidence>
<keyword evidence="3" id="KW-0272">Extracellular matrix</keyword>